<accession>A0ABY6GPA8</accession>
<feature type="transmembrane region" description="Helical" evidence="1">
    <location>
        <begin position="6"/>
        <end position="23"/>
    </location>
</feature>
<feature type="transmembrane region" description="Helical" evidence="1">
    <location>
        <begin position="35"/>
        <end position="62"/>
    </location>
</feature>
<reference evidence="2" key="1">
    <citation type="submission" date="2022-10" db="EMBL/GenBank/DDBJ databases">
        <title>Completed Genome Sequence of two octocoral isolated bacterium, Endozoicomonas euniceicola EF212T and Endozoicomonas gorgoniicola PS125T.</title>
        <authorList>
            <person name="Chiou Y.-J."/>
            <person name="Chen Y.-H."/>
        </authorList>
    </citation>
    <scope>NUCLEOTIDE SEQUENCE</scope>
    <source>
        <strain evidence="2">EF212</strain>
    </source>
</reference>
<dbReference type="Proteomes" id="UP001163255">
    <property type="component" value="Chromosome"/>
</dbReference>
<keyword evidence="1" id="KW-0812">Transmembrane</keyword>
<keyword evidence="1" id="KW-0472">Membrane</keyword>
<evidence type="ECO:0000256" key="1">
    <source>
        <dbReference type="SAM" id="Phobius"/>
    </source>
</evidence>
<sequence>MSPIEFIGFLIFCAGILYLLLSMTPKQYEWFLGAWVLLGIGVVVFFTLPYSLILIVLFFVIAKYL</sequence>
<keyword evidence="1" id="KW-1133">Transmembrane helix</keyword>
<evidence type="ECO:0000313" key="3">
    <source>
        <dbReference type="Proteomes" id="UP001163255"/>
    </source>
</evidence>
<name>A0ABY6GPA8_9GAMM</name>
<dbReference type="RefSeq" id="WP_262596153.1">
    <property type="nucleotide sequence ID" value="NZ_CP103300.1"/>
</dbReference>
<proteinExistence type="predicted"/>
<evidence type="ECO:0000313" key="2">
    <source>
        <dbReference type="EMBL" id="UYM14590.1"/>
    </source>
</evidence>
<dbReference type="EMBL" id="CP103300">
    <property type="protein sequence ID" value="UYM14590.1"/>
    <property type="molecule type" value="Genomic_DNA"/>
</dbReference>
<protein>
    <submittedName>
        <fullName evidence="2">Uncharacterized protein</fullName>
    </submittedName>
</protein>
<gene>
    <name evidence="2" type="ORF">NX720_17055</name>
</gene>
<keyword evidence="3" id="KW-1185">Reference proteome</keyword>
<organism evidence="2 3">
    <name type="scientific">Endozoicomonas euniceicola</name>
    <dbReference type="NCBI Taxonomy" id="1234143"/>
    <lineage>
        <taxon>Bacteria</taxon>
        <taxon>Pseudomonadati</taxon>
        <taxon>Pseudomonadota</taxon>
        <taxon>Gammaproteobacteria</taxon>
        <taxon>Oceanospirillales</taxon>
        <taxon>Endozoicomonadaceae</taxon>
        <taxon>Endozoicomonas</taxon>
    </lineage>
</organism>